<comment type="caution">
    <text evidence="2">The sequence shown here is derived from an EMBL/GenBank/DDBJ whole genome shotgun (WGS) entry which is preliminary data.</text>
</comment>
<evidence type="ECO:0000313" key="3">
    <source>
        <dbReference type="Proteomes" id="UP000287651"/>
    </source>
</evidence>
<protein>
    <submittedName>
        <fullName evidence="2">Uncharacterized protein</fullName>
    </submittedName>
</protein>
<organism evidence="2 3">
    <name type="scientific">Ensete ventricosum</name>
    <name type="common">Abyssinian banana</name>
    <name type="synonym">Musa ensete</name>
    <dbReference type="NCBI Taxonomy" id="4639"/>
    <lineage>
        <taxon>Eukaryota</taxon>
        <taxon>Viridiplantae</taxon>
        <taxon>Streptophyta</taxon>
        <taxon>Embryophyta</taxon>
        <taxon>Tracheophyta</taxon>
        <taxon>Spermatophyta</taxon>
        <taxon>Magnoliopsida</taxon>
        <taxon>Liliopsida</taxon>
        <taxon>Zingiberales</taxon>
        <taxon>Musaceae</taxon>
        <taxon>Ensete</taxon>
    </lineage>
</organism>
<evidence type="ECO:0000256" key="1">
    <source>
        <dbReference type="SAM" id="Phobius"/>
    </source>
</evidence>
<feature type="transmembrane region" description="Helical" evidence="1">
    <location>
        <begin position="39"/>
        <end position="57"/>
    </location>
</feature>
<proteinExistence type="predicted"/>
<reference evidence="2 3" key="1">
    <citation type="journal article" date="2014" name="Agronomy (Basel)">
        <title>A Draft Genome Sequence for Ensete ventricosum, the Drought-Tolerant Tree Against Hunger.</title>
        <authorList>
            <person name="Harrison J."/>
            <person name="Moore K.A."/>
            <person name="Paszkiewicz K."/>
            <person name="Jones T."/>
            <person name="Grant M."/>
            <person name="Ambacheew D."/>
            <person name="Muzemil S."/>
            <person name="Studholme D.J."/>
        </authorList>
    </citation>
    <scope>NUCLEOTIDE SEQUENCE [LARGE SCALE GENOMIC DNA]</scope>
</reference>
<gene>
    <name evidence="2" type="ORF">B296_00012907</name>
</gene>
<dbReference type="AlphaFoldDB" id="A0A427A255"/>
<dbReference type="EMBL" id="AMZH03004052">
    <property type="protein sequence ID" value="RRT70339.1"/>
    <property type="molecule type" value="Genomic_DNA"/>
</dbReference>
<keyword evidence="1" id="KW-0472">Membrane</keyword>
<sequence length="59" mass="6938">MLTADGHPFTFDYLVKSRWPCMLKLLEAEMIDFNSFIKVSNSTSLFLGWICIWIFLISF</sequence>
<keyword evidence="1" id="KW-0812">Transmembrane</keyword>
<accession>A0A427A255</accession>
<dbReference type="Proteomes" id="UP000287651">
    <property type="component" value="Unassembled WGS sequence"/>
</dbReference>
<keyword evidence="1" id="KW-1133">Transmembrane helix</keyword>
<evidence type="ECO:0000313" key="2">
    <source>
        <dbReference type="EMBL" id="RRT70339.1"/>
    </source>
</evidence>
<name>A0A427A255_ENSVE</name>